<keyword evidence="7" id="KW-0902">Two-component regulatory system</keyword>
<dbReference type="SUPFAM" id="SSF55874">
    <property type="entry name" value="ATPase domain of HSP90 chaperone/DNA topoisomerase II/histidine kinase"/>
    <property type="match status" value="1"/>
</dbReference>
<sequence length="438" mass="46511">MDWGVVAGVVGGLGLGLFFGPFRHRLNRRIRSHDTGVLRSRPDALRQVGPAGDTRNRRPAIGNEEQAGGLSGLGRKSLDSLRVGVVVLDAQDVPVLVNPAARAMGLLRVGATPGTVAAHPIIRTLAGQVRRTGVRREVELDLPRGRDGGMQDPLGVHLRAMGLGSGYVAVEAADVTESHRVARVRRDFVANVSHELKTPIGALQLLAEALLDATDQTAGNGALDPSEDMAAARRFAERIQHESTRLGKLVNELLELTRLQGAEPLPDPDPVALDWVMAEVLDRTRTAASARGITVVVDGERDLTVYGSDGQIATAVSNLVENAIAYSGERTEVSVAVRRSEDHIEIAVTDQGIGIAPDDVGRIFERFYRADQARSRQTGGTGLGLAIVKHIATNHGGRVEVSSTLGGGSTFTLRLPARPPDAFLPPAPSVEIETDPVG</sequence>
<dbReference type="InterPro" id="IPR036097">
    <property type="entry name" value="HisK_dim/P_sf"/>
</dbReference>
<dbReference type="PANTHER" id="PTHR45453">
    <property type="entry name" value="PHOSPHATE REGULON SENSOR PROTEIN PHOR"/>
    <property type="match status" value="1"/>
</dbReference>
<dbReference type="PRINTS" id="PR00344">
    <property type="entry name" value="BCTRLSENSOR"/>
</dbReference>
<keyword evidence="12" id="KW-0547">Nucleotide-binding</keyword>
<dbReference type="InterPro" id="IPR036890">
    <property type="entry name" value="HATPase_C_sf"/>
</dbReference>
<evidence type="ECO:0000256" key="9">
    <source>
        <dbReference type="SAM" id="MobiDB-lite"/>
    </source>
</evidence>
<dbReference type="EC" id="2.7.13.3" evidence="3"/>
<dbReference type="InterPro" id="IPR003661">
    <property type="entry name" value="HisK_dim/P_dom"/>
</dbReference>
<keyword evidence="4" id="KW-0597">Phosphoprotein</keyword>
<dbReference type="PANTHER" id="PTHR45453:SF1">
    <property type="entry name" value="PHOSPHATE REGULON SENSOR PROTEIN PHOR"/>
    <property type="match status" value="1"/>
</dbReference>
<dbReference type="CDD" id="cd00082">
    <property type="entry name" value="HisKA"/>
    <property type="match status" value="1"/>
</dbReference>
<evidence type="ECO:0000256" key="5">
    <source>
        <dbReference type="ARBA" id="ARBA00022679"/>
    </source>
</evidence>
<comment type="caution">
    <text evidence="12">The sequence shown here is derived from an EMBL/GenBank/DDBJ whole genome shotgun (WGS) entry which is preliminary data.</text>
</comment>
<feature type="region of interest" description="Disordered" evidence="9">
    <location>
        <begin position="44"/>
        <end position="70"/>
    </location>
</feature>
<keyword evidence="13" id="KW-1185">Reference proteome</keyword>
<protein>
    <recommendedName>
        <fullName evidence="8">Sensor-like histidine kinase SenX3</fullName>
        <ecNumber evidence="3">2.7.13.3</ecNumber>
    </recommendedName>
</protein>
<evidence type="ECO:0000256" key="8">
    <source>
        <dbReference type="ARBA" id="ARBA00039401"/>
    </source>
</evidence>
<keyword evidence="5" id="KW-0808">Transferase</keyword>
<dbReference type="SMART" id="SM00387">
    <property type="entry name" value="HATPase_c"/>
    <property type="match status" value="1"/>
</dbReference>
<dbReference type="Proteomes" id="UP001332243">
    <property type="component" value="Unassembled WGS sequence"/>
</dbReference>
<evidence type="ECO:0000256" key="10">
    <source>
        <dbReference type="SAM" id="Phobius"/>
    </source>
</evidence>
<accession>A0ABU7RS51</accession>
<dbReference type="InterPro" id="IPR004358">
    <property type="entry name" value="Sig_transdc_His_kin-like_C"/>
</dbReference>
<evidence type="ECO:0000313" key="12">
    <source>
        <dbReference type="EMBL" id="MEE6259335.1"/>
    </source>
</evidence>
<organism evidence="12 13">
    <name type="scientific">Plantactinospora sonchi</name>
    <dbReference type="NCBI Taxonomy" id="1544735"/>
    <lineage>
        <taxon>Bacteria</taxon>
        <taxon>Bacillati</taxon>
        <taxon>Actinomycetota</taxon>
        <taxon>Actinomycetes</taxon>
        <taxon>Micromonosporales</taxon>
        <taxon>Micromonosporaceae</taxon>
        <taxon>Plantactinospora</taxon>
    </lineage>
</organism>
<keyword evidence="12" id="KW-0067">ATP-binding</keyword>
<dbReference type="Gene3D" id="1.10.287.130">
    <property type="match status" value="1"/>
</dbReference>
<dbReference type="CDD" id="cd00075">
    <property type="entry name" value="HATPase"/>
    <property type="match status" value="1"/>
</dbReference>
<evidence type="ECO:0000256" key="1">
    <source>
        <dbReference type="ARBA" id="ARBA00000085"/>
    </source>
</evidence>
<gene>
    <name evidence="12" type="ORF">V1633_12640</name>
</gene>
<evidence type="ECO:0000256" key="6">
    <source>
        <dbReference type="ARBA" id="ARBA00022777"/>
    </source>
</evidence>
<evidence type="ECO:0000313" key="13">
    <source>
        <dbReference type="Proteomes" id="UP001332243"/>
    </source>
</evidence>
<name>A0ABU7RS51_9ACTN</name>
<evidence type="ECO:0000256" key="7">
    <source>
        <dbReference type="ARBA" id="ARBA00023012"/>
    </source>
</evidence>
<dbReference type="EMBL" id="JAZGQK010000010">
    <property type="protein sequence ID" value="MEE6259335.1"/>
    <property type="molecule type" value="Genomic_DNA"/>
</dbReference>
<dbReference type="Pfam" id="PF02518">
    <property type="entry name" value="HATPase_c"/>
    <property type="match status" value="1"/>
</dbReference>
<dbReference type="InterPro" id="IPR050351">
    <property type="entry name" value="BphY/WalK/GraS-like"/>
</dbReference>
<dbReference type="GO" id="GO:0005524">
    <property type="term" value="F:ATP binding"/>
    <property type="evidence" value="ECO:0007669"/>
    <property type="project" value="UniProtKB-KW"/>
</dbReference>
<reference evidence="12 13" key="1">
    <citation type="submission" date="2024-01" db="EMBL/GenBank/DDBJ databases">
        <title>Genome insights into Plantactinospora sonchi sp. nov.</title>
        <authorList>
            <person name="Wang L."/>
        </authorList>
    </citation>
    <scope>NUCLEOTIDE SEQUENCE [LARGE SCALE GENOMIC DNA]</scope>
    <source>
        <strain evidence="12 13">NEAU-QY2</strain>
    </source>
</reference>
<comment type="catalytic activity">
    <reaction evidence="1">
        <text>ATP + protein L-histidine = ADP + protein N-phospho-L-histidine.</text>
        <dbReference type="EC" id="2.7.13.3"/>
    </reaction>
</comment>
<evidence type="ECO:0000256" key="4">
    <source>
        <dbReference type="ARBA" id="ARBA00022553"/>
    </source>
</evidence>
<comment type="subcellular location">
    <subcellularLocation>
        <location evidence="2">Cell membrane</location>
    </subcellularLocation>
</comment>
<keyword evidence="10" id="KW-1133">Transmembrane helix</keyword>
<keyword evidence="10" id="KW-0812">Transmembrane</keyword>
<dbReference type="SUPFAM" id="SSF47384">
    <property type="entry name" value="Homodimeric domain of signal transducing histidine kinase"/>
    <property type="match status" value="1"/>
</dbReference>
<feature type="domain" description="Histidine kinase" evidence="11">
    <location>
        <begin position="191"/>
        <end position="419"/>
    </location>
</feature>
<evidence type="ECO:0000256" key="3">
    <source>
        <dbReference type="ARBA" id="ARBA00012438"/>
    </source>
</evidence>
<proteinExistence type="predicted"/>
<dbReference type="PROSITE" id="PS50109">
    <property type="entry name" value="HIS_KIN"/>
    <property type="match status" value="1"/>
</dbReference>
<dbReference type="InterPro" id="IPR005467">
    <property type="entry name" value="His_kinase_dom"/>
</dbReference>
<dbReference type="Gene3D" id="3.30.565.10">
    <property type="entry name" value="Histidine kinase-like ATPase, C-terminal domain"/>
    <property type="match status" value="1"/>
</dbReference>
<keyword evidence="6" id="KW-0418">Kinase</keyword>
<dbReference type="RefSeq" id="WP_331214459.1">
    <property type="nucleotide sequence ID" value="NZ_JAZGQK010000010.1"/>
</dbReference>
<dbReference type="InterPro" id="IPR003594">
    <property type="entry name" value="HATPase_dom"/>
</dbReference>
<dbReference type="Pfam" id="PF00512">
    <property type="entry name" value="HisKA"/>
    <property type="match status" value="1"/>
</dbReference>
<feature type="transmembrane region" description="Helical" evidence="10">
    <location>
        <begin position="6"/>
        <end position="22"/>
    </location>
</feature>
<evidence type="ECO:0000259" key="11">
    <source>
        <dbReference type="PROSITE" id="PS50109"/>
    </source>
</evidence>
<evidence type="ECO:0000256" key="2">
    <source>
        <dbReference type="ARBA" id="ARBA00004236"/>
    </source>
</evidence>
<keyword evidence="10" id="KW-0472">Membrane</keyword>
<dbReference type="SMART" id="SM00388">
    <property type="entry name" value="HisKA"/>
    <property type="match status" value="1"/>
</dbReference>